<dbReference type="EMBL" id="CP041235">
    <property type="protein sequence ID" value="QOP44254.1"/>
    <property type="molecule type" value="Genomic_DNA"/>
</dbReference>
<dbReference type="NCBIfam" id="NF033592">
    <property type="entry name" value="transpos_IS4_1"/>
    <property type="match status" value="1"/>
</dbReference>
<keyword evidence="2" id="KW-0815">Transposition</keyword>
<evidence type="ECO:0000256" key="2">
    <source>
        <dbReference type="ARBA" id="ARBA00022578"/>
    </source>
</evidence>
<protein>
    <submittedName>
        <fullName evidence="9">IS4 family transposase</fullName>
    </submittedName>
</protein>
<accession>A0A7M1B3G8</accession>
<dbReference type="KEGG" id="ssei:FJR45_06250"/>
<dbReference type="Proteomes" id="UP000593719">
    <property type="component" value="Chromosome"/>
</dbReference>
<keyword evidence="12" id="KW-1185">Reference proteome</keyword>
<keyword evidence="3" id="KW-0238">DNA-binding</keyword>
<dbReference type="GO" id="GO:0004803">
    <property type="term" value="F:transposase activity"/>
    <property type="evidence" value="ECO:0007669"/>
    <property type="project" value="InterPro"/>
</dbReference>
<evidence type="ECO:0000313" key="11">
    <source>
        <dbReference type="EMBL" id="QOP44548.1"/>
    </source>
</evidence>
<dbReference type="KEGG" id="ssei:FJR45_11595"/>
<sequence>MLKKTIEISGVFKDKKREESFQMKHKIGINSFTRDRKLGFAKIMTMMIKKSNKSLQNSINDTQLALGEDVTISNSAYTQARAKLNYTAFEEFAQMAAEIFYKDGDYETYKGYRILAVDGSIVTLPNTEDVKKEFNPMKVKCQIKDYAKDVSQARVSCLFDVLNNIALDSCIENKNSSQINELIAYDERTLAMNHFEYCKEDDLVLMDRGYPSFELFAVAYNKTKIVCRIRTNSFSKAKFLFAPHSEKKDVILEINAPKIIRDDLKSLNLPTKLKIRFVQVILDNGTVEVLATNVLDREVLKTSEFKELYSLRWGIETYFDLIKNRLSLENFTGQSALSVKQDFFATIFLTNYESAMTYDINQDLKEKTKENKYIQKVNKAVSFNIIKHKVFDLFYLDEPIEDMLEQMEKLFLTNTIVIRPNRKSKPRLDKDIQKSTIATNSINYLKMKKKNVGN</sequence>
<evidence type="ECO:0000313" key="8">
    <source>
        <dbReference type="EMBL" id="QOP43574.1"/>
    </source>
</evidence>
<dbReference type="InterPro" id="IPR002559">
    <property type="entry name" value="Transposase_11"/>
</dbReference>
<dbReference type="EMBL" id="CP041235">
    <property type="protein sequence ID" value="QOP44446.1"/>
    <property type="molecule type" value="Genomic_DNA"/>
</dbReference>
<dbReference type="KEGG" id="ssei:FJR45_09980"/>
<evidence type="ECO:0000313" key="12">
    <source>
        <dbReference type="Proteomes" id="UP000593719"/>
    </source>
</evidence>
<reference evidence="9 12" key="1">
    <citation type="submission" date="2019-06" db="EMBL/GenBank/DDBJ databases">
        <title>Sulfurimonas gotlandica sp. nov., a chemoautotrophic and psychrotolerant epsilonproteobacterium isolated from a pelagic redoxcline, and an emended description of the genus Sulfurimonas.</title>
        <authorList>
            <person name="Wang S."/>
            <person name="Jiang L."/>
            <person name="Shao Z."/>
        </authorList>
    </citation>
    <scope>NUCLEOTIDE SEQUENCE [LARGE SCALE GENOMIC DNA]</scope>
    <source>
        <strain evidence="9 12">S2-6</strain>
    </source>
</reference>
<dbReference type="GO" id="GO:0006313">
    <property type="term" value="P:DNA transposition"/>
    <property type="evidence" value="ECO:0007669"/>
    <property type="project" value="InterPro"/>
</dbReference>
<evidence type="ECO:0000313" key="10">
    <source>
        <dbReference type="EMBL" id="QOP44446.1"/>
    </source>
</evidence>
<dbReference type="SUPFAM" id="SSF53098">
    <property type="entry name" value="Ribonuclease H-like"/>
    <property type="match status" value="1"/>
</dbReference>
<evidence type="ECO:0000256" key="1">
    <source>
        <dbReference type="ARBA" id="ARBA00010075"/>
    </source>
</evidence>
<evidence type="ECO:0000313" key="9">
    <source>
        <dbReference type="EMBL" id="QOP44254.1"/>
    </source>
</evidence>
<evidence type="ECO:0000256" key="3">
    <source>
        <dbReference type="ARBA" id="ARBA00023125"/>
    </source>
</evidence>
<keyword evidence="4" id="KW-0233">DNA recombination</keyword>
<dbReference type="GO" id="GO:0003677">
    <property type="term" value="F:DNA binding"/>
    <property type="evidence" value="ECO:0007669"/>
    <property type="project" value="UniProtKB-KW"/>
</dbReference>
<dbReference type="AlphaFoldDB" id="A0A7M1B3G8"/>
<dbReference type="PANTHER" id="PTHR33258">
    <property type="entry name" value="TRANSPOSASE INSL FOR INSERTION SEQUENCE ELEMENT IS186A-RELATED"/>
    <property type="match status" value="1"/>
</dbReference>
<dbReference type="PANTHER" id="PTHR33258:SF1">
    <property type="entry name" value="TRANSPOSASE INSL FOR INSERTION SEQUENCE ELEMENT IS186A-RELATED"/>
    <property type="match status" value="1"/>
</dbReference>
<dbReference type="EMBL" id="CP041235">
    <property type="protein sequence ID" value="QOP42927.1"/>
    <property type="molecule type" value="Genomic_DNA"/>
</dbReference>
<proteinExistence type="inferred from homology"/>
<dbReference type="InterPro" id="IPR012337">
    <property type="entry name" value="RNaseH-like_sf"/>
</dbReference>
<evidence type="ECO:0000313" key="7">
    <source>
        <dbReference type="EMBL" id="QOP42982.1"/>
    </source>
</evidence>
<dbReference type="Pfam" id="PF01609">
    <property type="entry name" value="DDE_Tnp_1"/>
    <property type="match status" value="1"/>
</dbReference>
<dbReference type="KEGG" id="ssei:FJR45_02760"/>
<comment type="similarity">
    <text evidence="1">Belongs to the transposase 11 family.</text>
</comment>
<dbReference type="EMBL" id="CP041235">
    <property type="protein sequence ID" value="QOP44548.1"/>
    <property type="molecule type" value="Genomic_DNA"/>
</dbReference>
<dbReference type="KEGG" id="ssei:FJR45_03050"/>
<dbReference type="EMBL" id="CP041235">
    <property type="protein sequence ID" value="QOP42982.1"/>
    <property type="molecule type" value="Genomic_DNA"/>
</dbReference>
<dbReference type="InterPro" id="IPR047952">
    <property type="entry name" value="Transpos_IS4"/>
</dbReference>
<evidence type="ECO:0000259" key="5">
    <source>
        <dbReference type="Pfam" id="PF01609"/>
    </source>
</evidence>
<dbReference type="RefSeq" id="WP_193150409.1">
    <property type="nucleotide sequence ID" value="NZ_CP041235.1"/>
</dbReference>
<organism evidence="9 12">
    <name type="scientific">Sulfurimonas sediminis</name>
    <dbReference type="NCBI Taxonomy" id="2590020"/>
    <lineage>
        <taxon>Bacteria</taxon>
        <taxon>Pseudomonadati</taxon>
        <taxon>Campylobacterota</taxon>
        <taxon>Epsilonproteobacteria</taxon>
        <taxon>Campylobacterales</taxon>
        <taxon>Sulfurimonadaceae</taxon>
        <taxon>Sulfurimonas</taxon>
    </lineage>
</organism>
<dbReference type="EMBL" id="CP041235">
    <property type="protein sequence ID" value="QOP43574.1"/>
    <property type="molecule type" value="Genomic_DNA"/>
</dbReference>
<evidence type="ECO:0000256" key="4">
    <source>
        <dbReference type="ARBA" id="ARBA00023172"/>
    </source>
</evidence>
<dbReference type="KEGG" id="ssei:FJR45_10995"/>
<name>A0A7M1B3G8_9BACT</name>
<evidence type="ECO:0000313" key="6">
    <source>
        <dbReference type="EMBL" id="QOP42927.1"/>
    </source>
</evidence>
<feature type="domain" description="Transposase IS4-like" evidence="5">
    <location>
        <begin position="110"/>
        <end position="350"/>
    </location>
</feature>
<gene>
    <name evidence="6" type="ORF">FJR45_02760</name>
    <name evidence="7" type="ORF">FJR45_03050</name>
    <name evidence="8" type="ORF">FJR45_06250</name>
    <name evidence="9" type="ORF">FJR45_09980</name>
    <name evidence="10" type="ORF">FJR45_10995</name>
    <name evidence="11" type="ORF">FJR45_11595</name>
</gene>